<organism evidence="12 13">
    <name type="scientific">Dimorphilus gyrociliatus</name>
    <dbReference type="NCBI Taxonomy" id="2664684"/>
    <lineage>
        <taxon>Eukaryota</taxon>
        <taxon>Metazoa</taxon>
        <taxon>Spiralia</taxon>
        <taxon>Lophotrochozoa</taxon>
        <taxon>Annelida</taxon>
        <taxon>Polychaeta</taxon>
        <taxon>Polychaeta incertae sedis</taxon>
        <taxon>Dinophilidae</taxon>
        <taxon>Dimorphilus</taxon>
    </lineage>
</organism>
<dbReference type="Gene3D" id="1.50.40.10">
    <property type="entry name" value="Mitochondrial carrier domain"/>
    <property type="match status" value="2"/>
</dbReference>
<dbReference type="GO" id="GO:0044610">
    <property type="term" value="F:FMN transmembrane transporter activity"/>
    <property type="evidence" value="ECO:0007669"/>
    <property type="project" value="TreeGrafter"/>
</dbReference>
<keyword evidence="4 9" id="KW-0812">Transmembrane</keyword>
<dbReference type="PROSITE" id="PS50920">
    <property type="entry name" value="SOLCAR"/>
    <property type="match status" value="3"/>
</dbReference>
<evidence type="ECO:0000256" key="8">
    <source>
        <dbReference type="ARBA" id="ARBA00023140"/>
    </source>
</evidence>
<evidence type="ECO:0000256" key="6">
    <source>
        <dbReference type="ARBA" id="ARBA00022989"/>
    </source>
</evidence>
<evidence type="ECO:0000256" key="5">
    <source>
        <dbReference type="ARBA" id="ARBA00022737"/>
    </source>
</evidence>
<reference evidence="12 13" key="1">
    <citation type="submission" date="2020-08" db="EMBL/GenBank/DDBJ databases">
        <authorList>
            <person name="Hejnol A."/>
        </authorList>
    </citation>
    <scope>NUCLEOTIDE SEQUENCE [LARGE SCALE GENOMIC DNA]</scope>
</reference>
<dbReference type="SUPFAM" id="SSF103506">
    <property type="entry name" value="Mitochondrial carrier"/>
    <property type="match status" value="1"/>
</dbReference>
<evidence type="ECO:0000256" key="9">
    <source>
        <dbReference type="PROSITE-ProRule" id="PRU00282"/>
    </source>
</evidence>
<dbReference type="AlphaFoldDB" id="A0A7I8VCC9"/>
<evidence type="ECO:0000313" key="12">
    <source>
        <dbReference type="EMBL" id="CAD5112900.1"/>
    </source>
</evidence>
<keyword evidence="13" id="KW-1185">Reference proteome</keyword>
<evidence type="ECO:0000256" key="11">
    <source>
        <dbReference type="SAM" id="Phobius"/>
    </source>
</evidence>
<feature type="transmembrane region" description="Helical" evidence="11">
    <location>
        <begin position="162"/>
        <end position="183"/>
    </location>
</feature>
<feature type="transmembrane region" description="Helical" evidence="11">
    <location>
        <begin position="72"/>
        <end position="94"/>
    </location>
</feature>
<dbReference type="InterPro" id="IPR052217">
    <property type="entry name" value="Mito/Peroxisomal_Carrier"/>
</dbReference>
<accession>A0A7I8VCC9</accession>
<dbReference type="GO" id="GO:0080122">
    <property type="term" value="F:AMP transmembrane transporter activity"/>
    <property type="evidence" value="ECO:0007669"/>
    <property type="project" value="TreeGrafter"/>
</dbReference>
<dbReference type="GO" id="GO:0015217">
    <property type="term" value="F:ADP transmembrane transporter activity"/>
    <property type="evidence" value="ECO:0007669"/>
    <property type="project" value="TreeGrafter"/>
</dbReference>
<dbReference type="GO" id="GO:0015230">
    <property type="term" value="F:FAD transmembrane transporter activity"/>
    <property type="evidence" value="ECO:0007669"/>
    <property type="project" value="TreeGrafter"/>
</dbReference>
<comment type="similarity">
    <text evidence="2 10">Belongs to the mitochondrial carrier (TC 2.A.29) family.</text>
</comment>
<evidence type="ECO:0000256" key="1">
    <source>
        <dbReference type="ARBA" id="ARBA00004585"/>
    </source>
</evidence>
<dbReference type="PANTHER" id="PTHR45939">
    <property type="entry name" value="PEROXISOMAL MEMBRANE PROTEIN PMP34-RELATED"/>
    <property type="match status" value="1"/>
</dbReference>
<proteinExistence type="inferred from homology"/>
<dbReference type="GO" id="GO:0015228">
    <property type="term" value="F:coenzyme A transmembrane transporter activity"/>
    <property type="evidence" value="ECO:0007669"/>
    <property type="project" value="TreeGrafter"/>
</dbReference>
<evidence type="ECO:0000256" key="3">
    <source>
        <dbReference type="ARBA" id="ARBA00022448"/>
    </source>
</evidence>
<dbReference type="InterPro" id="IPR018108">
    <property type="entry name" value="MCP_transmembrane"/>
</dbReference>
<feature type="transmembrane region" description="Helical" evidence="11">
    <location>
        <begin position="114"/>
        <end position="131"/>
    </location>
</feature>
<keyword evidence="8" id="KW-0576">Peroxisome</keyword>
<dbReference type="GO" id="GO:0005347">
    <property type="term" value="F:ATP transmembrane transporter activity"/>
    <property type="evidence" value="ECO:0007669"/>
    <property type="project" value="TreeGrafter"/>
</dbReference>
<dbReference type="OrthoDB" id="10266426at2759"/>
<dbReference type="InterPro" id="IPR023395">
    <property type="entry name" value="MCP_dom_sf"/>
</dbReference>
<dbReference type="GO" id="GO:0051724">
    <property type="term" value="F:NAD transmembrane transporter activity"/>
    <property type="evidence" value="ECO:0007669"/>
    <property type="project" value="TreeGrafter"/>
</dbReference>
<comment type="subcellular location">
    <subcellularLocation>
        <location evidence="1">Peroxisome membrane</location>
        <topology evidence="1">Multi-pass membrane protein</topology>
    </subcellularLocation>
</comment>
<feature type="repeat" description="Solcar" evidence="9">
    <location>
        <begin position="15"/>
        <end position="101"/>
    </location>
</feature>
<evidence type="ECO:0000256" key="7">
    <source>
        <dbReference type="ARBA" id="ARBA00023136"/>
    </source>
</evidence>
<keyword evidence="7 9" id="KW-0472">Membrane</keyword>
<name>A0A7I8VCC9_9ANNE</name>
<keyword evidence="6 11" id="KW-1133">Transmembrane helix</keyword>
<dbReference type="EMBL" id="CAJFCJ010000003">
    <property type="protein sequence ID" value="CAD5112900.1"/>
    <property type="molecule type" value="Genomic_DNA"/>
</dbReference>
<protein>
    <submittedName>
        <fullName evidence="12">DgyrCDS2108</fullName>
    </submittedName>
</protein>
<keyword evidence="5" id="KW-0677">Repeat</keyword>
<comment type="caution">
    <text evidence="12">The sequence shown here is derived from an EMBL/GenBank/DDBJ whole genome shotgun (WGS) entry which is preliminary data.</text>
</comment>
<evidence type="ECO:0000313" key="13">
    <source>
        <dbReference type="Proteomes" id="UP000549394"/>
    </source>
</evidence>
<evidence type="ECO:0000256" key="2">
    <source>
        <dbReference type="ARBA" id="ARBA00006375"/>
    </source>
</evidence>
<evidence type="ECO:0000256" key="4">
    <source>
        <dbReference type="ARBA" id="ARBA00022692"/>
    </source>
</evidence>
<feature type="repeat" description="Solcar" evidence="9">
    <location>
        <begin position="105"/>
        <end position="190"/>
    </location>
</feature>
<dbReference type="PANTHER" id="PTHR45939:SF5">
    <property type="entry name" value="PEROXISOMAL MEMBRANE PROTEIN PMP34"/>
    <property type="match status" value="1"/>
</dbReference>
<feature type="repeat" description="Solcar" evidence="9">
    <location>
        <begin position="200"/>
        <end position="281"/>
    </location>
</feature>
<feature type="transmembrane region" description="Helical" evidence="11">
    <location>
        <begin position="203"/>
        <end position="223"/>
    </location>
</feature>
<evidence type="ECO:0000256" key="10">
    <source>
        <dbReference type="RuleBase" id="RU000488"/>
    </source>
</evidence>
<keyword evidence="3 10" id="KW-0813">Transport</keyword>
<sequence length="289" mass="32319">MKHLIDSVLHEILSVKNLVHAISGSTASVVAISTFYPLDSARTRLQAGDLKSKNNFSLQLIREIFEKEGIYGIYRGLSSIITALGFSNFVYFYAYNCIKVCQKNRTATMDLLTAYTAGAINVLLSTPLWVVNTRLKLQSNSNRYTGIIDCASKIITAEGIKALWSGTTVSLLLASNPAIQWMFYESLKRYVARIFHNDELSSFTIFILSAISKFLATFLTYPLQILQTRCRAKNSNPSAILKAIIKEKNFQGLFLGFEAKLTQTVLTAAFMLVVYEKIVANILTLMKSY</sequence>
<dbReference type="Pfam" id="PF00153">
    <property type="entry name" value="Mito_carr"/>
    <property type="match status" value="3"/>
</dbReference>
<gene>
    <name evidence="12" type="ORF">DGYR_LOCUS1966</name>
</gene>
<dbReference type="Proteomes" id="UP000549394">
    <property type="component" value="Unassembled WGS sequence"/>
</dbReference>
<dbReference type="GO" id="GO:0005778">
    <property type="term" value="C:peroxisomal membrane"/>
    <property type="evidence" value="ECO:0007669"/>
    <property type="project" value="UniProtKB-SubCell"/>
</dbReference>